<dbReference type="AlphaFoldDB" id="A0A318KY72"/>
<dbReference type="PROSITE" id="PS00893">
    <property type="entry name" value="NUDIX_BOX"/>
    <property type="match status" value="1"/>
</dbReference>
<dbReference type="GO" id="GO:0019693">
    <property type="term" value="P:ribose phosphate metabolic process"/>
    <property type="evidence" value="ECO:0007669"/>
    <property type="project" value="TreeGrafter"/>
</dbReference>
<evidence type="ECO:0000313" key="4">
    <source>
        <dbReference type="EMBL" id="PXX81512.1"/>
    </source>
</evidence>
<keyword evidence="5" id="KW-1185">Reference proteome</keyword>
<dbReference type="GO" id="GO:0006753">
    <property type="term" value="P:nucleoside phosphate metabolic process"/>
    <property type="evidence" value="ECO:0007669"/>
    <property type="project" value="TreeGrafter"/>
</dbReference>
<dbReference type="STRING" id="1034346.GCA_000313565_00119"/>
<evidence type="ECO:0000313" key="5">
    <source>
        <dbReference type="Proteomes" id="UP000247612"/>
    </source>
</evidence>
<dbReference type="Proteomes" id="UP000247612">
    <property type="component" value="Unassembled WGS sequence"/>
</dbReference>
<dbReference type="FunFam" id="3.90.79.10:FF:000024">
    <property type="entry name" value="ADP-ribose pyrophosphatase"/>
    <property type="match status" value="1"/>
</dbReference>
<dbReference type="InterPro" id="IPR020084">
    <property type="entry name" value="NUDIX_hydrolase_CS"/>
</dbReference>
<dbReference type="PROSITE" id="PS51462">
    <property type="entry name" value="NUDIX"/>
    <property type="match status" value="1"/>
</dbReference>
<evidence type="ECO:0000256" key="2">
    <source>
        <dbReference type="ARBA" id="ARBA00022801"/>
    </source>
</evidence>
<accession>A0A318KY72</accession>
<comment type="cofactor">
    <cofactor evidence="1">
        <name>Mg(2+)</name>
        <dbReference type="ChEBI" id="CHEBI:18420"/>
    </cofactor>
</comment>
<reference evidence="4 5" key="1">
    <citation type="submission" date="2018-05" db="EMBL/GenBank/DDBJ databases">
        <title>Genomic Encyclopedia of Type Strains, Phase IV (KMG-IV): sequencing the most valuable type-strain genomes for metagenomic binning, comparative biology and taxonomic classification.</title>
        <authorList>
            <person name="Goeker M."/>
        </authorList>
    </citation>
    <scope>NUCLEOTIDE SEQUENCE [LARGE SCALE GENOMIC DNA]</scope>
    <source>
        <strain evidence="4 5">JC118</strain>
    </source>
</reference>
<dbReference type="CDD" id="cd03424">
    <property type="entry name" value="NUDIX_ADPRase_Nudt5_UGPPase_Nudt14"/>
    <property type="match status" value="1"/>
</dbReference>
<dbReference type="InterPro" id="IPR000086">
    <property type="entry name" value="NUDIX_hydrolase_dom"/>
</dbReference>
<protein>
    <submittedName>
        <fullName evidence="4">ADP-ribose pyrophosphatase</fullName>
    </submittedName>
</protein>
<dbReference type="PANTHER" id="PTHR11839">
    <property type="entry name" value="UDP/ADP-SUGAR PYROPHOSPHATASE"/>
    <property type="match status" value="1"/>
</dbReference>
<organism evidence="4 5">
    <name type="scientific">Dielma fastidiosa</name>
    <dbReference type="NCBI Taxonomy" id="1034346"/>
    <lineage>
        <taxon>Bacteria</taxon>
        <taxon>Bacillati</taxon>
        <taxon>Bacillota</taxon>
        <taxon>Erysipelotrichia</taxon>
        <taxon>Erysipelotrichales</taxon>
        <taxon>Erysipelotrichaceae</taxon>
        <taxon>Dielma</taxon>
    </lineage>
</organism>
<dbReference type="RefSeq" id="WP_022936428.1">
    <property type="nucleotide sequence ID" value="NZ_CABKRQ010000001.1"/>
</dbReference>
<feature type="domain" description="Nudix hydrolase" evidence="3">
    <location>
        <begin position="37"/>
        <end position="166"/>
    </location>
</feature>
<dbReference type="Gene3D" id="3.90.79.10">
    <property type="entry name" value="Nucleoside Triphosphate Pyrophosphohydrolase"/>
    <property type="match status" value="1"/>
</dbReference>
<evidence type="ECO:0000256" key="1">
    <source>
        <dbReference type="ARBA" id="ARBA00001946"/>
    </source>
</evidence>
<sequence length="181" mass="20371">METKIKSTAIFNGKVIRVTKDEVKTDNGITAVRECVYANGGVAILAFIEKKLLLVKQYRYVVGEETIEIPAGKIELGEDLKLCALRELEEETGYGAKQIEKIISFYPTPGFCGEELHIFLAQQLYKLPHPKAMDEDECIEVMLIDPNEAYQMIQQGIIKDSKTIIAIQQALLEQWKGETSC</sequence>
<dbReference type="InterPro" id="IPR015797">
    <property type="entry name" value="NUDIX_hydrolase-like_dom_sf"/>
</dbReference>
<dbReference type="EMBL" id="QJKH01000001">
    <property type="protein sequence ID" value="PXX81512.1"/>
    <property type="molecule type" value="Genomic_DNA"/>
</dbReference>
<dbReference type="SUPFAM" id="SSF55811">
    <property type="entry name" value="Nudix"/>
    <property type="match status" value="1"/>
</dbReference>
<comment type="caution">
    <text evidence="4">The sequence shown here is derived from an EMBL/GenBank/DDBJ whole genome shotgun (WGS) entry which is preliminary data.</text>
</comment>
<dbReference type="OrthoDB" id="9806150at2"/>
<evidence type="ECO:0000259" key="3">
    <source>
        <dbReference type="PROSITE" id="PS51462"/>
    </source>
</evidence>
<name>A0A318KY72_9FIRM</name>
<dbReference type="GO" id="GO:0005829">
    <property type="term" value="C:cytosol"/>
    <property type="evidence" value="ECO:0007669"/>
    <property type="project" value="TreeGrafter"/>
</dbReference>
<dbReference type="Pfam" id="PF00293">
    <property type="entry name" value="NUDIX"/>
    <property type="match status" value="1"/>
</dbReference>
<dbReference type="PANTHER" id="PTHR11839:SF18">
    <property type="entry name" value="NUDIX HYDROLASE DOMAIN-CONTAINING PROTEIN"/>
    <property type="match status" value="1"/>
</dbReference>
<keyword evidence="2" id="KW-0378">Hydrolase</keyword>
<proteinExistence type="predicted"/>
<dbReference type="GO" id="GO:0016787">
    <property type="term" value="F:hydrolase activity"/>
    <property type="evidence" value="ECO:0007669"/>
    <property type="project" value="UniProtKB-KW"/>
</dbReference>
<gene>
    <name evidence="4" type="ORF">DES51_101120</name>
</gene>